<evidence type="ECO:0000256" key="1">
    <source>
        <dbReference type="SAM" id="Phobius"/>
    </source>
</evidence>
<name>A0A2L1C9Q7_METMI</name>
<keyword evidence="1" id="KW-0472">Membrane</keyword>
<gene>
    <name evidence="2" type="ORF">MMJJ_06700</name>
</gene>
<dbReference type="AlphaFoldDB" id="A0A2L1C9Q7"/>
<proteinExistence type="predicted"/>
<sequence>MSDEIFIAGKRIDRYEMTGGFLFMLGLVGKMMLLNIQFVSQTFYTIVGPLGLAMVLLSGRRNAHKYSYQTQEVGSILVCAVSFLAYSFLAGSIGYLSDPTLQKAVLVVNALAIIVLALND</sequence>
<feature type="transmembrane region" description="Helical" evidence="1">
    <location>
        <begin position="20"/>
        <end position="37"/>
    </location>
</feature>
<feature type="transmembrane region" description="Helical" evidence="1">
    <location>
        <begin position="101"/>
        <end position="118"/>
    </location>
</feature>
<evidence type="ECO:0000313" key="2">
    <source>
        <dbReference type="EMBL" id="AVB76084.1"/>
    </source>
</evidence>
<evidence type="ECO:0000313" key="3">
    <source>
        <dbReference type="Proteomes" id="UP000239462"/>
    </source>
</evidence>
<keyword evidence="1" id="KW-0812">Transmembrane</keyword>
<accession>A0A2L1C9Q7</accession>
<dbReference type="Proteomes" id="UP000239462">
    <property type="component" value="Chromosome"/>
</dbReference>
<dbReference type="KEGG" id="mmad:MMJJ_06700"/>
<organism evidence="2 3">
    <name type="scientific">Methanococcus maripaludis</name>
    <name type="common">Methanococcus deltae</name>
    <dbReference type="NCBI Taxonomy" id="39152"/>
    <lineage>
        <taxon>Archaea</taxon>
        <taxon>Methanobacteriati</taxon>
        <taxon>Methanobacteriota</taxon>
        <taxon>Methanomada group</taxon>
        <taxon>Methanococci</taxon>
        <taxon>Methanococcales</taxon>
        <taxon>Methanococcaceae</taxon>
        <taxon>Methanococcus</taxon>
    </lineage>
</organism>
<reference evidence="3" key="1">
    <citation type="journal article" date="2018" name="Genome Announc.">
        <title>Complete Genome Sequence of the Methanococcus maripaludis Type Strain JJ (DSM 2067), a Model for Selenoprotein Synthesis in Archaea.</title>
        <authorList>
            <person name="Poehlein A."/>
            <person name="Heym D."/>
            <person name="Quitzke V."/>
            <person name="Fersch J."/>
            <person name="Daniel R."/>
            <person name="Rother M."/>
        </authorList>
    </citation>
    <scope>NUCLEOTIDE SEQUENCE [LARGE SCALE GENOMIC DNA]</scope>
    <source>
        <strain evidence="3">DSM 2067</strain>
    </source>
</reference>
<feature type="transmembrane region" description="Helical" evidence="1">
    <location>
        <begin position="43"/>
        <end position="61"/>
    </location>
</feature>
<protein>
    <submittedName>
        <fullName evidence="2">Uncharacterized protein</fullName>
    </submittedName>
</protein>
<feature type="transmembrane region" description="Helical" evidence="1">
    <location>
        <begin position="73"/>
        <end position="95"/>
    </location>
</feature>
<dbReference type="EMBL" id="CP026606">
    <property type="protein sequence ID" value="AVB76084.1"/>
    <property type="molecule type" value="Genomic_DNA"/>
</dbReference>
<keyword evidence="1" id="KW-1133">Transmembrane helix</keyword>